<feature type="region of interest" description="Disordered" evidence="1">
    <location>
        <begin position="185"/>
        <end position="212"/>
    </location>
</feature>
<name>A0A166G8K7_9AGAM</name>
<organism evidence="2 3">
    <name type="scientific">Sistotremastrum suecicum HHB10207 ss-3</name>
    <dbReference type="NCBI Taxonomy" id="1314776"/>
    <lineage>
        <taxon>Eukaryota</taxon>
        <taxon>Fungi</taxon>
        <taxon>Dikarya</taxon>
        <taxon>Basidiomycota</taxon>
        <taxon>Agaricomycotina</taxon>
        <taxon>Agaricomycetes</taxon>
        <taxon>Sistotremastrales</taxon>
        <taxon>Sistotremastraceae</taxon>
        <taxon>Sistotremastrum</taxon>
    </lineage>
</organism>
<dbReference type="AlphaFoldDB" id="A0A166G8K7"/>
<sequence>MLIPDLPLATTPDVDSALDDSQDVQTRISGPHSINDSRVLLQSLRQSRQVWLTTAFERFSFRSRSNKDPPIIPPPHTQFFIGKFDIEIGPHIFHGTSFYDVRYTPTPVTAPPSDPSSFYKGASSQSEAGNLVQITPALLSQVGDASTKDPVLANLIQLAIAGTATFAQLKELGLLVQKHAKLPPPAQAPAASSTLSQAGSTNHPSSPYASATYPQRDPSIIFEFTENQFDKFLLPSTGKYNEVGSDVLLFTTSNLGNQPKAKEPILALAPNAMPNPPTRSAASKATEIVEPSHRILIKFRRPSPALTHLLRTRYAETTDTEISDYDETPRMYLQYHLNDSALLTQLQTLNSDKPLMKPFRPPPSTQTSGSKRKAPQTPQPQSTKANSAIAPATPPTTSVFSASGSPSKRKKANQGTPYVLRCQGCGQTGVPLVTSASKQPQPSALKCR</sequence>
<evidence type="ECO:0000313" key="3">
    <source>
        <dbReference type="Proteomes" id="UP000076798"/>
    </source>
</evidence>
<feature type="region of interest" description="Disordered" evidence="1">
    <location>
        <begin position="429"/>
        <end position="448"/>
    </location>
</feature>
<feature type="compositionally biased region" description="Polar residues" evidence="1">
    <location>
        <begin position="395"/>
        <end position="406"/>
    </location>
</feature>
<feature type="region of interest" description="Disordered" evidence="1">
    <location>
        <begin position="352"/>
        <end position="421"/>
    </location>
</feature>
<proteinExistence type="predicted"/>
<keyword evidence="3" id="KW-1185">Reference proteome</keyword>
<accession>A0A166G8K7</accession>
<reference evidence="2 3" key="1">
    <citation type="journal article" date="2016" name="Mol. Biol. Evol.">
        <title>Comparative Genomics of Early-Diverging Mushroom-Forming Fungi Provides Insights into the Origins of Lignocellulose Decay Capabilities.</title>
        <authorList>
            <person name="Nagy L.G."/>
            <person name="Riley R."/>
            <person name="Tritt A."/>
            <person name="Adam C."/>
            <person name="Daum C."/>
            <person name="Floudas D."/>
            <person name="Sun H."/>
            <person name="Yadav J.S."/>
            <person name="Pangilinan J."/>
            <person name="Larsson K.H."/>
            <person name="Matsuura K."/>
            <person name="Barry K."/>
            <person name="Labutti K."/>
            <person name="Kuo R."/>
            <person name="Ohm R.A."/>
            <person name="Bhattacharya S.S."/>
            <person name="Shirouzu T."/>
            <person name="Yoshinaga Y."/>
            <person name="Martin F.M."/>
            <person name="Grigoriev I.V."/>
            <person name="Hibbett D.S."/>
        </authorList>
    </citation>
    <scope>NUCLEOTIDE SEQUENCE [LARGE SCALE GENOMIC DNA]</scope>
    <source>
        <strain evidence="2 3">HHB10207 ss-3</strain>
    </source>
</reference>
<dbReference type="EMBL" id="KV428022">
    <property type="protein sequence ID" value="KZT41423.1"/>
    <property type="molecule type" value="Genomic_DNA"/>
</dbReference>
<evidence type="ECO:0000313" key="2">
    <source>
        <dbReference type="EMBL" id="KZT41423.1"/>
    </source>
</evidence>
<evidence type="ECO:0000256" key="1">
    <source>
        <dbReference type="SAM" id="MobiDB-lite"/>
    </source>
</evidence>
<protein>
    <submittedName>
        <fullName evidence="2">Uncharacterized protein</fullName>
    </submittedName>
</protein>
<gene>
    <name evidence="2" type="ORF">SISSUDRAFT_1059554</name>
</gene>
<feature type="compositionally biased region" description="Polar residues" evidence="1">
    <location>
        <begin position="192"/>
        <end position="212"/>
    </location>
</feature>
<dbReference type="OrthoDB" id="5338195at2759"/>
<dbReference type="Proteomes" id="UP000076798">
    <property type="component" value="Unassembled WGS sequence"/>
</dbReference>